<dbReference type="GO" id="GO:0034975">
    <property type="term" value="P:protein folding in endoplasmic reticulum"/>
    <property type="evidence" value="ECO:0007669"/>
    <property type="project" value="TreeGrafter"/>
</dbReference>
<dbReference type="InParanoid" id="A0A165CTB5"/>
<keyword evidence="2" id="KW-0732">Signal</keyword>
<feature type="repeat" description="TPR" evidence="1">
    <location>
        <begin position="61"/>
        <end position="94"/>
    </location>
</feature>
<accession>A0A165CTB5</accession>
<dbReference type="InterPro" id="IPR011990">
    <property type="entry name" value="TPR-like_helical_dom_sf"/>
</dbReference>
<proteinExistence type="predicted"/>
<evidence type="ECO:0000256" key="2">
    <source>
        <dbReference type="SAM" id="SignalP"/>
    </source>
</evidence>
<dbReference type="Pfam" id="PF13432">
    <property type="entry name" value="TPR_16"/>
    <property type="match status" value="1"/>
</dbReference>
<reference evidence="3 4" key="1">
    <citation type="journal article" date="2016" name="Mol. Biol. Evol.">
        <title>Comparative Genomics of Early-Diverging Mushroom-Forming Fungi Provides Insights into the Origins of Lignocellulose Decay Capabilities.</title>
        <authorList>
            <person name="Nagy L.G."/>
            <person name="Riley R."/>
            <person name="Tritt A."/>
            <person name="Adam C."/>
            <person name="Daum C."/>
            <person name="Floudas D."/>
            <person name="Sun H."/>
            <person name="Yadav J.S."/>
            <person name="Pangilinan J."/>
            <person name="Larsson K.H."/>
            <person name="Matsuura K."/>
            <person name="Barry K."/>
            <person name="Labutti K."/>
            <person name="Kuo R."/>
            <person name="Ohm R.A."/>
            <person name="Bhattacharya S.S."/>
            <person name="Shirouzu T."/>
            <person name="Yoshinaga Y."/>
            <person name="Martin F.M."/>
            <person name="Grigoriev I.V."/>
            <person name="Hibbett D.S."/>
        </authorList>
    </citation>
    <scope>NUCLEOTIDE SEQUENCE [LARGE SCALE GENOMIC DNA]</scope>
    <source>
        <strain evidence="3 4">HHB12029</strain>
    </source>
</reference>
<dbReference type="PANTHER" id="PTHR44140">
    <property type="entry name" value="LD25575P"/>
    <property type="match status" value="1"/>
</dbReference>
<dbReference type="Gene3D" id="1.25.40.10">
    <property type="entry name" value="Tetratricopeptide repeat domain"/>
    <property type="match status" value="1"/>
</dbReference>
<dbReference type="InterPro" id="IPR051727">
    <property type="entry name" value="DnaJ_C3_Co-chaperones"/>
</dbReference>
<dbReference type="SMART" id="SM00028">
    <property type="entry name" value="TPR"/>
    <property type="match status" value="3"/>
</dbReference>
<protein>
    <submittedName>
        <fullName evidence="3">TPR-like protein</fullName>
    </submittedName>
</protein>
<dbReference type="SUPFAM" id="SSF48452">
    <property type="entry name" value="TPR-like"/>
    <property type="match status" value="2"/>
</dbReference>
<dbReference type="GO" id="GO:0051787">
    <property type="term" value="F:misfolded protein binding"/>
    <property type="evidence" value="ECO:0007669"/>
    <property type="project" value="TreeGrafter"/>
</dbReference>
<feature type="chain" id="PRO_5007856160" evidence="2">
    <location>
        <begin position="19"/>
        <end position="278"/>
    </location>
</feature>
<dbReference type="AlphaFoldDB" id="A0A165CTB5"/>
<dbReference type="PANTHER" id="PTHR44140:SF2">
    <property type="entry name" value="LD25575P"/>
    <property type="match status" value="1"/>
</dbReference>
<dbReference type="GO" id="GO:0005783">
    <property type="term" value="C:endoplasmic reticulum"/>
    <property type="evidence" value="ECO:0007669"/>
    <property type="project" value="TreeGrafter"/>
</dbReference>
<dbReference type="OrthoDB" id="1726119at2759"/>
<evidence type="ECO:0000256" key="1">
    <source>
        <dbReference type="PROSITE-ProRule" id="PRU00339"/>
    </source>
</evidence>
<dbReference type="GO" id="GO:0051087">
    <property type="term" value="F:protein-folding chaperone binding"/>
    <property type="evidence" value="ECO:0007669"/>
    <property type="project" value="TreeGrafter"/>
</dbReference>
<sequence>MHLSRLSFLLAIAGVVLADAGLDPPGLQPLITQGDRLLAQGQFTEAARAYSDAIELSPGQYLLYYKRATAYFSANRHSNALEDFDTVISLTNESGATFDKAFLMKGKIFAREGNWNDARDALKSYTTKVKADRTAGDLLFGISEGEVASKKAVAAQSASDWPQCVEQATAALHTATHSVTLRQMRADCALAAGDVEQAAADLTRLTHLAPPSTAFFTRLASLTYFILPPSQQAQSTLKQCLHGDPDSKVCAAAHRQLKQLDKQFTKLQTLLDAGTWGA</sequence>
<evidence type="ECO:0000313" key="4">
    <source>
        <dbReference type="Proteomes" id="UP000077266"/>
    </source>
</evidence>
<organism evidence="3 4">
    <name type="scientific">Exidia glandulosa HHB12029</name>
    <dbReference type="NCBI Taxonomy" id="1314781"/>
    <lineage>
        <taxon>Eukaryota</taxon>
        <taxon>Fungi</taxon>
        <taxon>Dikarya</taxon>
        <taxon>Basidiomycota</taxon>
        <taxon>Agaricomycotina</taxon>
        <taxon>Agaricomycetes</taxon>
        <taxon>Auriculariales</taxon>
        <taxon>Exidiaceae</taxon>
        <taxon>Exidia</taxon>
    </lineage>
</organism>
<dbReference type="STRING" id="1314781.A0A165CTB5"/>
<evidence type="ECO:0000313" key="3">
    <source>
        <dbReference type="EMBL" id="KZV83081.1"/>
    </source>
</evidence>
<feature type="repeat" description="TPR" evidence="1">
    <location>
        <begin position="27"/>
        <end position="60"/>
    </location>
</feature>
<keyword evidence="1" id="KW-0802">TPR repeat</keyword>
<feature type="signal peptide" evidence="2">
    <location>
        <begin position="1"/>
        <end position="18"/>
    </location>
</feature>
<dbReference type="InterPro" id="IPR019734">
    <property type="entry name" value="TPR_rpt"/>
</dbReference>
<dbReference type="EMBL" id="KV426289">
    <property type="protein sequence ID" value="KZV83081.1"/>
    <property type="molecule type" value="Genomic_DNA"/>
</dbReference>
<dbReference type="Proteomes" id="UP000077266">
    <property type="component" value="Unassembled WGS sequence"/>
</dbReference>
<name>A0A165CTB5_EXIGL</name>
<gene>
    <name evidence="3" type="ORF">EXIGLDRAFT_326110</name>
</gene>
<feature type="non-terminal residue" evidence="3">
    <location>
        <position position="278"/>
    </location>
</feature>
<dbReference type="PROSITE" id="PS50005">
    <property type="entry name" value="TPR"/>
    <property type="match status" value="2"/>
</dbReference>
<keyword evidence="4" id="KW-1185">Reference proteome</keyword>